<dbReference type="GO" id="GO:0004019">
    <property type="term" value="F:adenylosuccinate synthase activity"/>
    <property type="evidence" value="ECO:0007669"/>
    <property type="project" value="UniProtKB-UniRule"/>
</dbReference>
<feature type="binding site" evidence="9">
    <location>
        <begin position="98"/>
        <end position="101"/>
    </location>
    <ligand>
        <name>IMP</name>
        <dbReference type="ChEBI" id="CHEBI:58053"/>
    </ligand>
</feature>
<comment type="pathway">
    <text evidence="9 11">Purine metabolism; AMP biosynthesis via de novo pathway; AMP from IMP: step 1/2.</text>
</comment>
<feature type="binding site" evidence="9">
    <location>
        <position position="189"/>
    </location>
    <ligand>
        <name>IMP</name>
        <dbReference type="ChEBI" id="CHEBI:58053"/>
    </ligand>
</feature>
<dbReference type="InterPro" id="IPR042110">
    <property type="entry name" value="Adenylosuccinate_synth_dom2"/>
</dbReference>
<feature type="binding site" evidence="9">
    <location>
        <begin position="73"/>
        <end position="76"/>
    </location>
    <ligand>
        <name>IMP</name>
        <dbReference type="ChEBI" id="CHEBI:58053"/>
    </ligand>
</feature>
<evidence type="ECO:0000256" key="2">
    <source>
        <dbReference type="ARBA" id="ARBA00022598"/>
    </source>
</evidence>
<feature type="binding site" evidence="9">
    <location>
        <position position="280"/>
    </location>
    <ligand>
        <name>IMP</name>
        <dbReference type="ChEBI" id="CHEBI:58053"/>
    </ligand>
</feature>
<comment type="cofactor">
    <cofactor evidence="9">
        <name>Mg(2+)</name>
        <dbReference type="ChEBI" id="CHEBI:18420"/>
    </cofactor>
    <text evidence="9">Binds 1 Mg(2+) ion per subunit.</text>
</comment>
<evidence type="ECO:0000256" key="3">
    <source>
        <dbReference type="ARBA" id="ARBA00022723"/>
    </source>
</evidence>
<evidence type="ECO:0000256" key="9">
    <source>
        <dbReference type="HAMAP-Rule" id="MF_03125"/>
    </source>
</evidence>
<dbReference type="GO" id="GO:0009507">
    <property type="term" value="C:chloroplast"/>
    <property type="evidence" value="ECO:0007669"/>
    <property type="project" value="UniProtKB-SubCell"/>
</dbReference>
<feature type="active site" description="Proton acceptor" evidence="9">
    <location>
        <position position="73"/>
    </location>
</feature>
<dbReference type="GO" id="GO:0005525">
    <property type="term" value="F:GTP binding"/>
    <property type="evidence" value="ECO:0007669"/>
    <property type="project" value="UniProtKB-UniRule"/>
</dbReference>
<dbReference type="InterPro" id="IPR018220">
    <property type="entry name" value="Adenylosuccin_syn_GTP-bd"/>
</dbReference>
<evidence type="ECO:0000256" key="7">
    <source>
        <dbReference type="ARBA" id="ARBA00023134"/>
    </source>
</evidence>
<dbReference type="InterPro" id="IPR042109">
    <property type="entry name" value="Adenylosuccinate_synth_dom1"/>
</dbReference>
<dbReference type="EC" id="6.3.4.4" evidence="9"/>
<dbReference type="SUPFAM" id="SSF52540">
    <property type="entry name" value="P-loop containing nucleoside triphosphate hydrolases"/>
    <property type="match status" value="1"/>
</dbReference>
<dbReference type="InterPro" id="IPR042111">
    <property type="entry name" value="Adenylosuccinate_synth_dom3"/>
</dbReference>
<feature type="binding site" evidence="9">
    <location>
        <position position="203"/>
    </location>
    <ligand>
        <name>IMP</name>
        <dbReference type="ChEBI" id="CHEBI:58053"/>
        <note>ligand shared between dimeric partners</note>
    </ligand>
</feature>
<comment type="function">
    <text evidence="9">Plays an important role in the de novo pathway and in the salvage pathway of purine nucleotide biosynthesis. Catalyzes the first commited step in the biosynthesis of AMP from IMP.</text>
</comment>
<dbReference type="Gene3D" id="3.40.440.10">
    <property type="entry name" value="Adenylosuccinate Synthetase, subunit A, domain 1"/>
    <property type="match status" value="1"/>
</dbReference>
<feature type="binding site" evidence="9">
    <location>
        <position position="73"/>
    </location>
    <ligand>
        <name>Mg(2+)</name>
        <dbReference type="ChEBI" id="CHEBI:18420"/>
    </ligand>
</feature>
<dbReference type="GO" id="GO:0046040">
    <property type="term" value="P:IMP metabolic process"/>
    <property type="evidence" value="ECO:0007669"/>
    <property type="project" value="TreeGrafter"/>
</dbReference>
<keyword evidence="5 9" id="KW-0658">Purine biosynthesis</keyword>
<name>A0AAV1I5B6_9CHLO</name>
<dbReference type="NCBIfam" id="TIGR00184">
    <property type="entry name" value="purA"/>
    <property type="match status" value="1"/>
</dbReference>
<comment type="subunit">
    <text evidence="1 9">Homodimer.</text>
</comment>
<feature type="binding site" evidence="9">
    <location>
        <position position="359"/>
    </location>
    <ligand>
        <name>IMP</name>
        <dbReference type="ChEBI" id="CHEBI:58053"/>
    </ligand>
</feature>
<keyword evidence="7 9" id="KW-0342">GTP-binding</keyword>
<feature type="binding site" evidence="9">
    <location>
        <begin position="100"/>
        <end position="102"/>
    </location>
    <ligand>
        <name>GTP</name>
        <dbReference type="ChEBI" id="CHEBI:37565"/>
    </ligand>
</feature>
<keyword evidence="4 9" id="KW-0547">Nucleotide-binding</keyword>
<dbReference type="SMART" id="SM00788">
    <property type="entry name" value="Adenylsucc_synt"/>
    <property type="match status" value="1"/>
</dbReference>
<keyword evidence="3 9" id="KW-0479">Metal-binding</keyword>
<keyword evidence="9" id="KW-0934">Plastid</keyword>
<evidence type="ECO:0000256" key="1">
    <source>
        <dbReference type="ARBA" id="ARBA00011738"/>
    </source>
</evidence>
<protein>
    <recommendedName>
        <fullName evidence="9">Adenylosuccinate synthetase, chloroplastic</fullName>
        <shortName evidence="9">AMPSase</shortName>
        <shortName evidence="9">AdSS</shortName>
        <ecNumber evidence="9">6.3.4.4</ecNumber>
    </recommendedName>
    <alternativeName>
        <fullName evidence="9">IMP--aspartate ligase</fullName>
    </alternativeName>
</protein>
<evidence type="ECO:0000256" key="10">
    <source>
        <dbReference type="PROSITE-ProRule" id="PRU10134"/>
    </source>
</evidence>
<dbReference type="PROSITE" id="PS00513">
    <property type="entry name" value="ADENYLOSUCCIN_SYN_2"/>
    <property type="match status" value="1"/>
</dbReference>
<dbReference type="Gene3D" id="3.90.170.10">
    <property type="entry name" value="Adenylosuccinate Synthetase, subunit A, domain 3"/>
    <property type="match status" value="1"/>
</dbReference>
<reference evidence="12 13" key="1">
    <citation type="submission" date="2023-10" db="EMBL/GenBank/DDBJ databases">
        <authorList>
            <person name="Maclean D."/>
            <person name="Macfadyen A."/>
        </authorList>
    </citation>
    <scope>NUCLEOTIDE SEQUENCE [LARGE SCALE GENOMIC DNA]</scope>
</reference>
<feature type="binding site" evidence="9">
    <location>
        <position position="361"/>
    </location>
    <ligand>
        <name>GTP</name>
        <dbReference type="ChEBI" id="CHEBI:37565"/>
    </ligand>
</feature>
<comment type="similarity">
    <text evidence="9 11">Belongs to the adenylosuccinate synthetase family.</text>
</comment>
<feature type="binding site" evidence="9">
    <location>
        <begin position="469"/>
        <end position="471"/>
    </location>
    <ligand>
        <name>GTP</name>
        <dbReference type="ChEBI" id="CHEBI:37565"/>
    </ligand>
</feature>
<dbReference type="PANTHER" id="PTHR11846:SF0">
    <property type="entry name" value="ADENYLOSUCCINATE SYNTHETASE"/>
    <property type="match status" value="1"/>
</dbReference>
<feature type="binding site" evidence="9">
    <location>
        <position position="100"/>
    </location>
    <ligand>
        <name>Mg(2+)</name>
        <dbReference type="ChEBI" id="CHEBI:18420"/>
    </ligand>
</feature>
<feature type="active site" evidence="10">
    <location>
        <position position="200"/>
    </location>
</feature>
<dbReference type="FunFam" id="1.10.300.10:FF:000002">
    <property type="entry name" value="Adenylosuccinate synthetase, chloroplastic"/>
    <property type="match status" value="1"/>
</dbReference>
<sequence>MSVPHRMKGLPSPRADQQWVQKGLPTCTLQRHRIQRSSLRRQRRCLILSAAAPAQSQTLDAQVAVVLGTQWGDEGKGKLVDILAQQYDIVARAQGGANAGHTIYDSSGKKYALHLVPSGILNEAAQCVVGNGVVVHLPTLFEEIATLEGQGVSTQRLIISERAHLLFDLHKEIDGLREEELAGKKIGTTKRGIGPAYASKAYRNGIRVGDLRDMDTFAAKLRNLAQDGQQRFSGFQYDVEADVERYKEIAQRVLPLVGDTVELINDAWEDGKRILIEGANATMLDLDFGTYPFVTSSNPSIGGVASGLGLAPTKFQAIIGVAKAYTTRVGAGPYPTEVFGDLAEDLRRIGVEYGTTTGRPRRVGWLDIPALRYATRINGLTHINLTKLDVLSELETIKLGVAYKVDGKSITSVPSEIATLEKVEMVYEDIPGWQSDISKARMWEDLPENARKYIARIQELIGVKLEWIGVGPGRDAIVVQP</sequence>
<evidence type="ECO:0000256" key="5">
    <source>
        <dbReference type="ARBA" id="ARBA00022755"/>
    </source>
</evidence>
<comment type="subcellular location">
    <subcellularLocation>
        <location evidence="9">Plastid</location>
        <location evidence="9">Chloroplast</location>
    </subcellularLocation>
</comment>
<evidence type="ECO:0000256" key="8">
    <source>
        <dbReference type="ARBA" id="ARBA00050432"/>
    </source>
</evidence>
<evidence type="ECO:0000256" key="11">
    <source>
        <dbReference type="RuleBase" id="RU000520"/>
    </source>
</evidence>
<feature type="binding site" evidence="9">
    <location>
        <begin position="387"/>
        <end position="389"/>
    </location>
    <ligand>
        <name>GTP</name>
        <dbReference type="ChEBI" id="CHEBI:37565"/>
    </ligand>
</feature>
<dbReference type="InterPro" id="IPR033128">
    <property type="entry name" value="Adenylosuccin_syn_Lys_AS"/>
</dbReference>
<dbReference type="PANTHER" id="PTHR11846">
    <property type="entry name" value="ADENYLOSUCCINATE SYNTHETASE"/>
    <property type="match status" value="1"/>
</dbReference>
<evidence type="ECO:0000313" key="13">
    <source>
        <dbReference type="Proteomes" id="UP001314263"/>
    </source>
</evidence>
<dbReference type="GO" id="GO:0044208">
    <property type="term" value="P:'de novo' AMP biosynthetic process"/>
    <property type="evidence" value="ECO:0007669"/>
    <property type="project" value="UniProtKB-UniRule"/>
</dbReference>
<dbReference type="GO" id="GO:0000287">
    <property type="term" value="F:magnesium ion binding"/>
    <property type="evidence" value="ECO:0007669"/>
    <property type="project" value="UniProtKB-UniRule"/>
</dbReference>
<evidence type="ECO:0000256" key="6">
    <source>
        <dbReference type="ARBA" id="ARBA00022842"/>
    </source>
</evidence>
<organism evidence="12 13">
    <name type="scientific">Coccomyxa viridis</name>
    <dbReference type="NCBI Taxonomy" id="1274662"/>
    <lineage>
        <taxon>Eukaryota</taxon>
        <taxon>Viridiplantae</taxon>
        <taxon>Chlorophyta</taxon>
        <taxon>core chlorophytes</taxon>
        <taxon>Trebouxiophyceae</taxon>
        <taxon>Trebouxiophyceae incertae sedis</taxon>
        <taxon>Coccomyxaceae</taxon>
        <taxon>Coccomyxa</taxon>
    </lineage>
</organism>
<dbReference type="EMBL" id="CAUYUE010000006">
    <property type="protein sequence ID" value="CAK0780798.1"/>
    <property type="molecule type" value="Genomic_DNA"/>
</dbReference>
<feature type="active site" description="Proton donor" evidence="9">
    <location>
        <position position="101"/>
    </location>
</feature>
<dbReference type="InterPro" id="IPR027417">
    <property type="entry name" value="P-loop_NTPase"/>
</dbReference>
<dbReference type="HAMAP" id="MF_00011">
    <property type="entry name" value="Adenylosucc_synth"/>
    <property type="match status" value="1"/>
</dbReference>
<dbReference type="Gene3D" id="1.10.300.10">
    <property type="entry name" value="Adenylosuccinate Synthetase, subunit A, domain 2"/>
    <property type="match status" value="1"/>
</dbReference>
<gene>
    <name evidence="9" type="primary">PURA</name>
    <name evidence="12" type="ORF">CVIRNUC_005179</name>
</gene>
<keyword evidence="13" id="KW-1185">Reference proteome</keyword>
<dbReference type="FunFam" id="3.90.170.10:FF:000001">
    <property type="entry name" value="Adenylosuccinate synthetase"/>
    <property type="match status" value="1"/>
</dbReference>
<proteinExistence type="inferred from homology"/>
<accession>A0AAV1I5B6</accession>
<keyword evidence="2 9" id="KW-0436">Ligase</keyword>
<dbReference type="Pfam" id="PF00709">
    <property type="entry name" value="Adenylsucc_synt"/>
    <property type="match status" value="1"/>
</dbReference>
<evidence type="ECO:0000313" key="12">
    <source>
        <dbReference type="EMBL" id="CAK0780798.1"/>
    </source>
</evidence>
<keyword evidence="6 9" id="KW-0460">Magnesium</keyword>
<feature type="binding site" evidence="9">
    <location>
        <position position="295"/>
    </location>
    <ligand>
        <name>IMP</name>
        <dbReference type="ChEBI" id="CHEBI:58053"/>
    </ligand>
</feature>
<dbReference type="AlphaFoldDB" id="A0AAV1I5B6"/>
<comment type="caution">
    <text evidence="12">The sequence shown here is derived from an EMBL/GenBank/DDBJ whole genome shotgun (WGS) entry which is preliminary data.</text>
</comment>
<feature type="binding site" evidence="9">
    <location>
        <begin position="355"/>
        <end position="361"/>
    </location>
    <ligand>
        <name>substrate</name>
    </ligand>
</feature>
<evidence type="ECO:0000256" key="4">
    <source>
        <dbReference type="ARBA" id="ARBA00022741"/>
    </source>
</evidence>
<dbReference type="NCBIfam" id="NF002223">
    <property type="entry name" value="PRK01117.1"/>
    <property type="match status" value="1"/>
</dbReference>
<comment type="catalytic activity">
    <reaction evidence="8 9 11">
        <text>IMP + L-aspartate + GTP = N(6)-(1,2-dicarboxyethyl)-AMP + GDP + phosphate + 2 H(+)</text>
        <dbReference type="Rhea" id="RHEA:15753"/>
        <dbReference type="ChEBI" id="CHEBI:15378"/>
        <dbReference type="ChEBI" id="CHEBI:29991"/>
        <dbReference type="ChEBI" id="CHEBI:37565"/>
        <dbReference type="ChEBI" id="CHEBI:43474"/>
        <dbReference type="ChEBI" id="CHEBI:57567"/>
        <dbReference type="ChEBI" id="CHEBI:58053"/>
        <dbReference type="ChEBI" id="CHEBI:58189"/>
        <dbReference type="EC" id="6.3.4.4"/>
    </reaction>
</comment>
<dbReference type="Proteomes" id="UP001314263">
    <property type="component" value="Unassembled WGS sequence"/>
</dbReference>
<keyword evidence="9" id="KW-0150">Chloroplast</keyword>
<dbReference type="InterPro" id="IPR001114">
    <property type="entry name" value="Adenylosuccinate_synthetase"/>
</dbReference>
<dbReference type="CDD" id="cd03108">
    <property type="entry name" value="AdSS"/>
    <property type="match status" value="1"/>
</dbReference>
<feature type="binding site" evidence="9">
    <location>
        <begin position="72"/>
        <end position="78"/>
    </location>
    <ligand>
        <name>GTP</name>
        <dbReference type="ChEBI" id="CHEBI:37565"/>
    </ligand>
</feature>
<dbReference type="PROSITE" id="PS01266">
    <property type="entry name" value="ADENYLOSUCCIN_SYN_1"/>
    <property type="match status" value="1"/>
</dbReference>
<comment type="function">
    <text evidence="11">Plays an important role in the de novo pathway of purine nucleotide biosynthesis.</text>
</comment>